<dbReference type="InterPro" id="IPR020841">
    <property type="entry name" value="PKS_Beta-ketoAc_synthase_dom"/>
</dbReference>
<dbReference type="SUPFAM" id="SSF53901">
    <property type="entry name" value="Thiolase-like"/>
    <property type="match status" value="2"/>
</dbReference>
<accession>A0A518H0L6</accession>
<dbReference type="Pfam" id="PF14765">
    <property type="entry name" value="PS-DH"/>
    <property type="match status" value="1"/>
</dbReference>
<dbReference type="PANTHER" id="PTHR43074:SF1">
    <property type="entry name" value="BETA-KETOACYL SYNTHASE FAMILY PROTEIN-RELATED"/>
    <property type="match status" value="1"/>
</dbReference>
<protein>
    <submittedName>
        <fullName evidence="4">Phthiocerol/phenolphthiocerol synthesis polyketide synthase type I PpsE</fullName>
        <ecNumber evidence="4">2.3.1.41</ecNumber>
    </submittedName>
</protein>
<dbReference type="SUPFAM" id="SSF52151">
    <property type="entry name" value="FabD/lysophospholipase-like"/>
    <property type="match status" value="1"/>
</dbReference>
<keyword evidence="1 4" id="KW-0808">Transferase</keyword>
<feature type="compositionally biased region" description="Basic residues" evidence="2">
    <location>
        <begin position="128"/>
        <end position="139"/>
    </location>
</feature>
<dbReference type="Gene3D" id="3.10.129.110">
    <property type="entry name" value="Polyketide synthase dehydratase"/>
    <property type="match status" value="1"/>
</dbReference>
<dbReference type="OrthoDB" id="219272at2"/>
<sequence>MSRTPRPLDAAIVGMACRFAGAGDLFAFWDDVLAGRALVPGEEGAIPDPGSIGADRSPGGALAGPIASGPDAVGGLWGASDASGPGLVLALDAARAALADAGLGEGIPEGRRVEVVIGRRAELDGRAPARRRRRGRVPGRKPAISGALHPGWSAEDEEAVRAGLVGGPPPLAAAGGADAVSGPSIGLPGRLGPVRMIDAGGASALEALARAARAVSSGRADLAIAGAVHLDPDGEGPIGANGRGPRPRTDRARPMPGEGVGVVVLRPLRDAERDGDRIYAVVKGAGLDRGVEGDRDPAPAGARGLLRAIRRAYRRSGIDPGTVGLLEGGGPGMPACGRAELRALRAAFPPPGSGMDRVLGAASAVVGPAGEASGMAGLIKASLALHHRILPASPAAGDPRPRPGRDVARSATNPSSRPWISGLPTPRRAGISASGHSGINAHVILEEHGGSDREVPGALPRWPDEAVLLAGEDRAGLADRARRLADRLRARPDLDLKDVAARLNGEAVRAGAPARLGLVARSVGDLVERLESAAGRLDDPGRGSIRDARGAYYWDRPAGASGGLAFLFPGEGSQYPGMLADLCMHFPEVRGCLDRIDRMALASGAIDPPGARLYGAGAGVDPSLWEAGTAVHVVLGSQWALYTLLTRLGLEPDAVCGHSSGEFPALVASGAIPDDDGLEARLIGLAAVFSGLERSGAIPEARLLGVGADRSRVEALLGSPAGTAVAVAADNCPHQVVIVGGPAAIREAAGRLKSAGISVEELPFSRAYHCPEFGPAMGPIRAFFESIPIGDPSIPLYSCCLAGRVSGGPDELRRLAVAQWTRPVEFRRAVEAMHVDGIRLFVDVGARGNLAGFVEDTLRGRDAFAVAANLPRRSGLSQLNHLVASLFAQGATIDPAVLYSRRRPMSVDLEGGPPTGARGVTMRPESPGPRAGLRPEDPGGSRPSRPPGRRDEWGEVGPDARLAVDADWDAPAAPAREVSVPGGREAGAGTSTRGEGVAVGLGPAPGRGVTGGAREGAAIEATAGRCVVRRILDAEGDPVAEAHTFGGRRISAIDSDMKGLPVLPFTVMAEMLAEASARLVPGGVLVGLRDVRARRWVRYEDAPTLLEIVAEADPDRPGEVRAGLFHRGRADRPGPRGDRPEMEAVVVLSGDRPGAPGASPFDLGEAEASRFTAESLYGEQWLFHGPALRGVVGVGEVSDRGIEGTLRVLPRGALRREAGAPMPLTDPIVLDAFTHLLGCWGLDRLADGDVIFPLRMGRLEFFGEDPPEGADVPCRIEVTAVDRHRVRADAEILRPDGRVWMRLRDWEDWRFDWPARYRDLFRQPDRILLGEPIGLAGLPAGTSAVWLRPPEDMGRPVWRDVLERVQLSPRERAGCLRPEGSDRRRTLRLWGRIAAKEAARRLWLAEGRGHLYPADLTIEPDESGRPVLLPGVGPGGRDMPILSISHTEGVAVALASRDPGARVGIDVERITPRSGSFEDLAFGPGERALLDRFDAERRPEWVARLWCAREAVAKATGLGMIDGPRGVEVTAIDPASGMMAARLGTGLASACPGLAGGGLDVGTTTREGYALAWFVRGGAER</sequence>
<dbReference type="Gene3D" id="3.30.70.250">
    <property type="entry name" value="Malonyl-CoA ACP transacylase, ACP-binding"/>
    <property type="match status" value="1"/>
</dbReference>
<feature type="region of interest" description="Disordered" evidence="2">
    <location>
        <begin position="233"/>
        <end position="258"/>
    </location>
</feature>
<dbReference type="GO" id="GO:0008897">
    <property type="term" value="F:holo-[acyl-carrier-protein] synthase activity"/>
    <property type="evidence" value="ECO:0007669"/>
    <property type="project" value="InterPro"/>
</dbReference>
<dbReference type="InterPro" id="IPR016035">
    <property type="entry name" value="Acyl_Trfase/lysoPLipase"/>
</dbReference>
<dbReference type="SMART" id="SM00825">
    <property type="entry name" value="PKS_KS"/>
    <property type="match status" value="1"/>
</dbReference>
<keyword evidence="4" id="KW-0012">Acyltransferase</keyword>
<feature type="region of interest" description="Disordered" evidence="2">
    <location>
        <begin position="392"/>
        <end position="433"/>
    </location>
</feature>
<dbReference type="Proteomes" id="UP000317835">
    <property type="component" value="Chromosome"/>
</dbReference>
<dbReference type="InterPro" id="IPR016036">
    <property type="entry name" value="Malonyl_transacylase_ACP-bd"/>
</dbReference>
<evidence type="ECO:0000313" key="5">
    <source>
        <dbReference type="Proteomes" id="UP000317835"/>
    </source>
</evidence>
<dbReference type="RefSeq" id="WP_145269212.1">
    <property type="nucleotide sequence ID" value="NZ_CP036426.1"/>
</dbReference>
<keyword evidence="5" id="KW-1185">Reference proteome</keyword>
<organism evidence="4 5">
    <name type="scientific">Tautonia plasticadhaerens</name>
    <dbReference type="NCBI Taxonomy" id="2527974"/>
    <lineage>
        <taxon>Bacteria</taxon>
        <taxon>Pseudomonadati</taxon>
        <taxon>Planctomycetota</taxon>
        <taxon>Planctomycetia</taxon>
        <taxon>Isosphaerales</taxon>
        <taxon>Isosphaeraceae</taxon>
        <taxon>Tautonia</taxon>
    </lineage>
</organism>
<proteinExistence type="predicted"/>
<reference evidence="4 5" key="1">
    <citation type="submission" date="2019-02" db="EMBL/GenBank/DDBJ databases">
        <title>Deep-cultivation of Planctomycetes and their phenomic and genomic characterization uncovers novel biology.</title>
        <authorList>
            <person name="Wiegand S."/>
            <person name="Jogler M."/>
            <person name="Boedeker C."/>
            <person name="Pinto D."/>
            <person name="Vollmers J."/>
            <person name="Rivas-Marin E."/>
            <person name="Kohn T."/>
            <person name="Peeters S.H."/>
            <person name="Heuer A."/>
            <person name="Rast P."/>
            <person name="Oberbeckmann S."/>
            <person name="Bunk B."/>
            <person name="Jeske O."/>
            <person name="Meyerdierks A."/>
            <person name="Storesund J.E."/>
            <person name="Kallscheuer N."/>
            <person name="Luecker S."/>
            <person name="Lage O.M."/>
            <person name="Pohl T."/>
            <person name="Merkel B.J."/>
            <person name="Hornburger P."/>
            <person name="Mueller R.-W."/>
            <person name="Bruemmer F."/>
            <person name="Labrenz M."/>
            <person name="Spormann A.M."/>
            <person name="Op den Camp H."/>
            <person name="Overmann J."/>
            <person name="Amann R."/>
            <person name="Jetten M.S.M."/>
            <person name="Mascher T."/>
            <person name="Medema M.H."/>
            <person name="Devos D.P."/>
            <person name="Kaster A.-K."/>
            <person name="Ovreas L."/>
            <person name="Rohde M."/>
            <person name="Galperin M.Y."/>
            <person name="Jogler C."/>
        </authorList>
    </citation>
    <scope>NUCLEOTIDE SEQUENCE [LARGE SCALE GENOMIC DNA]</scope>
    <source>
        <strain evidence="4 5">ElP</strain>
    </source>
</reference>
<evidence type="ECO:0000259" key="3">
    <source>
        <dbReference type="PROSITE" id="PS52004"/>
    </source>
</evidence>
<dbReference type="Pfam" id="PF00109">
    <property type="entry name" value="ketoacyl-synt"/>
    <property type="match status" value="1"/>
</dbReference>
<evidence type="ECO:0000313" key="4">
    <source>
        <dbReference type="EMBL" id="QDV34368.1"/>
    </source>
</evidence>
<dbReference type="Gene3D" id="3.90.470.20">
    <property type="entry name" value="4'-phosphopantetheinyl transferase domain"/>
    <property type="match status" value="2"/>
</dbReference>
<dbReference type="Pfam" id="PF02801">
    <property type="entry name" value="Ketoacyl-synt_C"/>
    <property type="match status" value="1"/>
</dbReference>
<dbReference type="SUPFAM" id="SSF56214">
    <property type="entry name" value="4'-phosphopantetheinyl transferase"/>
    <property type="match status" value="2"/>
</dbReference>
<feature type="domain" description="Ketosynthase family 3 (KS3)" evidence="3">
    <location>
        <begin position="7"/>
        <end position="447"/>
    </location>
</feature>
<dbReference type="InterPro" id="IPR014031">
    <property type="entry name" value="Ketoacyl_synth_C"/>
</dbReference>
<dbReference type="InterPro" id="IPR037143">
    <property type="entry name" value="4-PPantetheinyl_Trfase_dom_sf"/>
</dbReference>
<feature type="region of interest" description="Disordered" evidence="2">
    <location>
        <begin position="905"/>
        <end position="955"/>
    </location>
</feature>
<dbReference type="GO" id="GO:0000287">
    <property type="term" value="F:magnesium ion binding"/>
    <property type="evidence" value="ECO:0007669"/>
    <property type="project" value="InterPro"/>
</dbReference>
<name>A0A518H0L6_9BACT</name>
<dbReference type="SMART" id="SM00827">
    <property type="entry name" value="PKS_AT"/>
    <property type="match status" value="1"/>
</dbReference>
<dbReference type="InterPro" id="IPR016039">
    <property type="entry name" value="Thiolase-like"/>
</dbReference>
<dbReference type="CDD" id="cd00833">
    <property type="entry name" value="PKS"/>
    <property type="match status" value="1"/>
</dbReference>
<dbReference type="InterPro" id="IPR042104">
    <property type="entry name" value="PKS_dehydratase_sf"/>
</dbReference>
<dbReference type="PANTHER" id="PTHR43074">
    <property type="entry name" value="OMEGA-3 POLYUNSATURATED FATTY ACID SYNTHASE PFAB-RELATED"/>
    <property type="match status" value="1"/>
</dbReference>
<dbReference type="InterPro" id="IPR049551">
    <property type="entry name" value="PKS_DH_C"/>
</dbReference>
<dbReference type="InterPro" id="IPR001227">
    <property type="entry name" value="Ac_transferase_dom_sf"/>
</dbReference>
<dbReference type="Gene3D" id="3.30.70.3290">
    <property type="match status" value="1"/>
</dbReference>
<dbReference type="InterPro" id="IPR014043">
    <property type="entry name" value="Acyl_transferase_dom"/>
</dbReference>
<dbReference type="Pfam" id="PF00698">
    <property type="entry name" value="Acyl_transf_1"/>
    <property type="match status" value="1"/>
</dbReference>
<dbReference type="GO" id="GO:0004315">
    <property type="term" value="F:3-oxoacyl-[acyl-carrier-protein] synthase activity"/>
    <property type="evidence" value="ECO:0007669"/>
    <property type="project" value="UniProtKB-EC"/>
</dbReference>
<dbReference type="Gene3D" id="3.40.366.10">
    <property type="entry name" value="Malonyl-Coenzyme A Acyl Carrier Protein, domain 2"/>
    <property type="match status" value="1"/>
</dbReference>
<dbReference type="EC" id="2.3.1.41" evidence="4"/>
<dbReference type="Pfam" id="PF01648">
    <property type="entry name" value="ACPS"/>
    <property type="match status" value="1"/>
</dbReference>
<gene>
    <name evidence="4" type="primary">ppsE</name>
    <name evidence="4" type="ORF">ElP_22530</name>
</gene>
<dbReference type="InterPro" id="IPR014030">
    <property type="entry name" value="Ketoacyl_synth_N"/>
</dbReference>
<evidence type="ECO:0000256" key="1">
    <source>
        <dbReference type="ARBA" id="ARBA00022679"/>
    </source>
</evidence>
<feature type="region of interest" description="Disordered" evidence="2">
    <location>
        <begin position="967"/>
        <end position="1003"/>
    </location>
</feature>
<dbReference type="PROSITE" id="PS52004">
    <property type="entry name" value="KS3_2"/>
    <property type="match status" value="1"/>
</dbReference>
<dbReference type="Gene3D" id="3.40.47.10">
    <property type="match status" value="1"/>
</dbReference>
<feature type="compositionally biased region" description="Basic and acidic residues" evidence="2">
    <location>
        <begin position="399"/>
        <end position="408"/>
    </location>
</feature>
<dbReference type="EMBL" id="CP036426">
    <property type="protein sequence ID" value="QDV34368.1"/>
    <property type="molecule type" value="Genomic_DNA"/>
</dbReference>
<dbReference type="KEGG" id="tpla:ElP_22530"/>
<feature type="region of interest" description="Disordered" evidence="2">
    <location>
        <begin position="127"/>
        <end position="152"/>
    </location>
</feature>
<dbReference type="SUPFAM" id="SSF55048">
    <property type="entry name" value="Probable ACP-binding domain of malonyl-CoA ACP transacylase"/>
    <property type="match status" value="1"/>
</dbReference>
<dbReference type="InterPro" id="IPR008278">
    <property type="entry name" value="4-PPantetheinyl_Trfase_dom"/>
</dbReference>
<evidence type="ECO:0000256" key="2">
    <source>
        <dbReference type="SAM" id="MobiDB-lite"/>
    </source>
</evidence>
<dbReference type="InterPro" id="IPR052568">
    <property type="entry name" value="PKS-FAS_Synthase"/>
</dbReference>